<dbReference type="Proteomes" id="UP001500523">
    <property type="component" value="Unassembled WGS sequence"/>
</dbReference>
<name>A0ABP7CMK2_9SPHN</name>
<evidence type="ECO:0000313" key="1">
    <source>
        <dbReference type="EMBL" id="GAA3693199.1"/>
    </source>
</evidence>
<evidence type="ECO:0000313" key="2">
    <source>
        <dbReference type="Proteomes" id="UP001500523"/>
    </source>
</evidence>
<sequence length="233" mass="25978">MATRKPTTSGMKKKLRDAFRAHLGVDRLTAGQLLASATLQDKAYELSALVAVMEKLKAMRPTLTFTLVHGTSLVFRAKGGPIDRTSWPYIRIDDRGRTVGELWVDIECVAISADPAAKLQPGPLYGKCHELDIVLVVPNTGGRPLPSETLLGVEAKHRPFNKALLKELLGVRREMTMRGPLKAHRAPWWFVWWTARLPARPPSGLVAFCSSDTIDKYSDPADYWGIHMEHLPF</sequence>
<protein>
    <submittedName>
        <fullName evidence="1">Uncharacterized protein</fullName>
    </submittedName>
</protein>
<accession>A0ABP7CMK2</accession>
<comment type="caution">
    <text evidence="1">The sequence shown here is derived from an EMBL/GenBank/DDBJ whole genome shotgun (WGS) entry which is preliminary data.</text>
</comment>
<gene>
    <name evidence="1" type="ORF">GCM10022268_00180</name>
</gene>
<keyword evidence="2" id="KW-1185">Reference proteome</keyword>
<dbReference type="EMBL" id="BAABBF010000001">
    <property type="protein sequence ID" value="GAA3693199.1"/>
    <property type="molecule type" value="Genomic_DNA"/>
</dbReference>
<reference evidence="2" key="1">
    <citation type="journal article" date="2019" name="Int. J. Syst. Evol. Microbiol.">
        <title>The Global Catalogue of Microorganisms (GCM) 10K type strain sequencing project: providing services to taxonomists for standard genome sequencing and annotation.</title>
        <authorList>
            <consortium name="The Broad Institute Genomics Platform"/>
            <consortium name="The Broad Institute Genome Sequencing Center for Infectious Disease"/>
            <person name="Wu L."/>
            <person name="Ma J."/>
        </authorList>
    </citation>
    <scope>NUCLEOTIDE SEQUENCE [LARGE SCALE GENOMIC DNA]</scope>
    <source>
        <strain evidence="2">JCM 17498</strain>
    </source>
</reference>
<organism evidence="1 2">
    <name type="scientific">Sphingomonas cynarae</name>
    <dbReference type="NCBI Taxonomy" id="930197"/>
    <lineage>
        <taxon>Bacteria</taxon>
        <taxon>Pseudomonadati</taxon>
        <taxon>Pseudomonadota</taxon>
        <taxon>Alphaproteobacteria</taxon>
        <taxon>Sphingomonadales</taxon>
        <taxon>Sphingomonadaceae</taxon>
        <taxon>Sphingomonas</taxon>
    </lineage>
</organism>
<proteinExistence type="predicted"/>